<evidence type="ECO:0000256" key="3">
    <source>
        <dbReference type="SAM" id="MobiDB-lite"/>
    </source>
</evidence>
<feature type="region of interest" description="Disordered" evidence="3">
    <location>
        <begin position="1"/>
        <end position="22"/>
    </location>
</feature>
<organism evidence="5 6">
    <name type="scientific">Penicillium subrubescens</name>
    <dbReference type="NCBI Taxonomy" id="1316194"/>
    <lineage>
        <taxon>Eukaryota</taxon>
        <taxon>Fungi</taxon>
        <taxon>Dikarya</taxon>
        <taxon>Ascomycota</taxon>
        <taxon>Pezizomycotina</taxon>
        <taxon>Eurotiomycetes</taxon>
        <taxon>Eurotiomycetidae</taxon>
        <taxon>Eurotiales</taxon>
        <taxon>Aspergillaceae</taxon>
        <taxon>Penicillium</taxon>
    </lineage>
</organism>
<name>A0A1Q5SRR0_9EURO</name>
<dbReference type="AlphaFoldDB" id="A0A1Q5SRR0"/>
<dbReference type="Gene3D" id="3.40.50.1820">
    <property type="entry name" value="alpha/beta hydrolase"/>
    <property type="match status" value="1"/>
</dbReference>
<dbReference type="InterPro" id="IPR029058">
    <property type="entry name" value="AB_hydrolase_fold"/>
</dbReference>
<dbReference type="PANTHER" id="PTHR22946:SF9">
    <property type="entry name" value="POLYKETIDE TRANSFERASE AF380"/>
    <property type="match status" value="1"/>
</dbReference>
<dbReference type="GO" id="GO:0016788">
    <property type="term" value="F:hydrolase activity, acting on ester bonds"/>
    <property type="evidence" value="ECO:0007669"/>
    <property type="project" value="UniProtKB-ARBA"/>
</dbReference>
<dbReference type="InterPro" id="IPR000073">
    <property type="entry name" value="AB_hydrolase_1"/>
</dbReference>
<proteinExistence type="inferred from homology"/>
<evidence type="ECO:0000256" key="2">
    <source>
        <dbReference type="ARBA" id="ARBA00038115"/>
    </source>
</evidence>
<dbReference type="SUPFAM" id="SSF53474">
    <property type="entry name" value="alpha/beta-Hydrolases"/>
    <property type="match status" value="1"/>
</dbReference>
<dbReference type="EMBL" id="MNBE01000757">
    <property type="protein sequence ID" value="OKO90642.1"/>
    <property type="molecule type" value="Genomic_DNA"/>
</dbReference>
<comment type="caution">
    <text evidence="5">The sequence shown here is derived from an EMBL/GenBank/DDBJ whole genome shotgun (WGS) entry which is preliminary data.</text>
</comment>
<sequence length="281" mass="30267">MTGYQPNHPPETLGPFHPPKVDKQAIKPSIAQRITIKVTDPLNHSAPAFLHSPRTTPTTTCPPSAVVLVSGAGGGVSGPAGIYPSLADKIALLLSIPCLRLDYREPARTEYCVADMQAAFDYLRDHFGATHFVIVGWSFGGSPCFTVAAREPVRVAGVATIASQTAKTDGVRALSPRPMLLLHGEEDRVPAPSCSKSLFNSYGDDGDREMKLFPGDDHGLTRHAVQVEGKLFGFVVKCLGLSEGLGYEVLWQAGRDLVEGKEGRVKEMEMGRDLEGGERLF</sequence>
<dbReference type="PANTHER" id="PTHR22946">
    <property type="entry name" value="DIENELACTONE HYDROLASE DOMAIN-CONTAINING PROTEIN-RELATED"/>
    <property type="match status" value="1"/>
</dbReference>
<feature type="domain" description="AB hydrolase-1" evidence="4">
    <location>
        <begin position="66"/>
        <end position="168"/>
    </location>
</feature>
<protein>
    <recommendedName>
        <fullName evidence="4">AB hydrolase-1 domain-containing protein</fullName>
    </recommendedName>
</protein>
<keyword evidence="6" id="KW-1185">Reference proteome</keyword>
<dbReference type="GO" id="GO:0017000">
    <property type="term" value="P:antibiotic biosynthetic process"/>
    <property type="evidence" value="ECO:0007669"/>
    <property type="project" value="UniProtKB-ARBA"/>
</dbReference>
<evidence type="ECO:0000259" key="4">
    <source>
        <dbReference type="Pfam" id="PF00561"/>
    </source>
</evidence>
<keyword evidence="1" id="KW-0378">Hydrolase</keyword>
<comment type="similarity">
    <text evidence="2">Belongs to the AB hydrolase superfamily. FUS2 hydrolase family.</text>
</comment>
<evidence type="ECO:0000256" key="1">
    <source>
        <dbReference type="ARBA" id="ARBA00022801"/>
    </source>
</evidence>
<dbReference type="Proteomes" id="UP000186955">
    <property type="component" value="Unassembled WGS sequence"/>
</dbReference>
<dbReference type="Pfam" id="PF00561">
    <property type="entry name" value="Abhydrolase_1"/>
    <property type="match status" value="1"/>
</dbReference>
<dbReference type="InterPro" id="IPR050261">
    <property type="entry name" value="FrsA_esterase"/>
</dbReference>
<accession>A0A1Q5SRR0</accession>
<reference evidence="5 6" key="1">
    <citation type="submission" date="2016-10" db="EMBL/GenBank/DDBJ databases">
        <title>Genome sequence of the ascomycete fungus Penicillium subrubescens.</title>
        <authorList>
            <person name="De Vries R.P."/>
            <person name="Peng M."/>
            <person name="Dilokpimol A."/>
            <person name="Hilden K."/>
            <person name="Makela M.R."/>
            <person name="Grigoriev I."/>
            <person name="Riley R."/>
            <person name="Granchi Z."/>
        </authorList>
    </citation>
    <scope>NUCLEOTIDE SEQUENCE [LARGE SCALE GENOMIC DNA]</scope>
    <source>
        <strain evidence="5 6">CBS 132785</strain>
    </source>
</reference>
<gene>
    <name evidence="5" type="ORF">PENSUB_13359</name>
</gene>
<evidence type="ECO:0000313" key="6">
    <source>
        <dbReference type="Proteomes" id="UP000186955"/>
    </source>
</evidence>
<evidence type="ECO:0000313" key="5">
    <source>
        <dbReference type="EMBL" id="OKO90642.1"/>
    </source>
</evidence>
<dbReference type="GO" id="GO:0072330">
    <property type="term" value="P:monocarboxylic acid biosynthetic process"/>
    <property type="evidence" value="ECO:0007669"/>
    <property type="project" value="UniProtKB-ARBA"/>
</dbReference>